<dbReference type="InterPro" id="IPR029058">
    <property type="entry name" value="AB_hydrolase_fold"/>
</dbReference>
<reference evidence="2" key="1">
    <citation type="submission" date="2022-07" db="EMBL/GenBank/DDBJ databases">
        <title>Taxonomy of Novel Oxalotrophic and Methylotrophic Bacteria.</title>
        <authorList>
            <person name="Sahin N."/>
            <person name="Tani A."/>
        </authorList>
    </citation>
    <scope>NUCLEOTIDE SEQUENCE</scope>
    <source>
        <strain evidence="2">Y10</strain>
    </source>
</reference>
<dbReference type="EMBL" id="BRVO01000002">
    <property type="protein sequence ID" value="GLB49388.1"/>
    <property type="molecule type" value="Genomic_DNA"/>
</dbReference>
<dbReference type="InterPro" id="IPR053145">
    <property type="entry name" value="AB_hydrolase_Est10"/>
</dbReference>
<comment type="caution">
    <text evidence="2">The sequence shown here is derived from an EMBL/GenBank/DDBJ whole genome shotgun (WGS) entry which is preliminary data.</text>
</comment>
<dbReference type="SUPFAM" id="SSF53474">
    <property type="entry name" value="alpha/beta-Hydrolases"/>
    <property type="match status" value="1"/>
</dbReference>
<evidence type="ECO:0000313" key="2">
    <source>
        <dbReference type="EMBL" id="GLB49388.1"/>
    </source>
</evidence>
<dbReference type="Gene3D" id="3.40.50.1820">
    <property type="entry name" value="alpha/beta hydrolase"/>
    <property type="match status" value="1"/>
</dbReference>
<evidence type="ECO:0000313" key="3">
    <source>
        <dbReference type="Proteomes" id="UP001143543"/>
    </source>
</evidence>
<feature type="domain" description="Peptidase S9 prolyl oligopeptidase catalytic" evidence="1">
    <location>
        <begin position="173"/>
        <end position="342"/>
    </location>
</feature>
<proteinExistence type="predicted"/>
<sequence>MNVFKKVAWVVIALLLVLLTFKAYPIAKKFYKHYQFEKELTGTILDQEVTVNDIQNFEKLPNGAIVSSIAFEFSEVPPIWEQLSENGSFKDAYKYLDAIDFSLIVYKSDSLLVNAIQAEPKKEDVYPAIIYNRGGNQMFGKNAKGRTLYNLLQVAKLAEKHVVLATCYREQDEFGGNDLNDVLYLIKTAKTLPNVDENRIGMAGWSRGGMMTYLALKHSKEIKAAAVINGPTDLERLIEERPAMETEVCAKLIPDYQSQKEKALQERSVLYWPNELDTNASLLIVCGSKDTSVNPEQAHLINDKLQDINYPVSFHEFDTDHSFTNKNEVIQTTLLNWFTEHL</sequence>
<name>A0ABQ5MJ04_9FLAO</name>
<evidence type="ECO:0000259" key="1">
    <source>
        <dbReference type="Pfam" id="PF00326"/>
    </source>
</evidence>
<dbReference type="PANTHER" id="PTHR43265">
    <property type="entry name" value="ESTERASE ESTD"/>
    <property type="match status" value="1"/>
</dbReference>
<dbReference type="Proteomes" id="UP001143543">
    <property type="component" value="Unassembled WGS sequence"/>
</dbReference>
<dbReference type="RefSeq" id="WP_281765026.1">
    <property type="nucleotide sequence ID" value="NZ_BRVO01000002.1"/>
</dbReference>
<dbReference type="Pfam" id="PF00326">
    <property type="entry name" value="Peptidase_S9"/>
    <property type="match status" value="1"/>
</dbReference>
<keyword evidence="3" id="KW-1185">Reference proteome</keyword>
<dbReference type="InterPro" id="IPR001375">
    <property type="entry name" value="Peptidase_S9_cat"/>
</dbReference>
<accession>A0ABQ5MJ04</accession>
<gene>
    <name evidence="2" type="ORF">Y10_17560</name>
</gene>
<organism evidence="2 3">
    <name type="scientific">Neptunitalea lumnitzerae</name>
    <dbReference type="NCBI Taxonomy" id="2965509"/>
    <lineage>
        <taxon>Bacteria</taxon>
        <taxon>Pseudomonadati</taxon>
        <taxon>Bacteroidota</taxon>
        <taxon>Flavobacteriia</taxon>
        <taxon>Flavobacteriales</taxon>
        <taxon>Flavobacteriaceae</taxon>
        <taxon>Neptunitalea</taxon>
    </lineage>
</organism>
<dbReference type="PANTHER" id="PTHR43265:SF1">
    <property type="entry name" value="ESTERASE ESTD"/>
    <property type="match status" value="1"/>
</dbReference>
<protein>
    <submittedName>
        <fullName evidence="2">Peptidase</fullName>
    </submittedName>
</protein>